<name>A0ABR4AS99_9LECA</name>
<feature type="compositionally biased region" description="Basic and acidic residues" evidence="1">
    <location>
        <begin position="289"/>
        <end position="304"/>
    </location>
</feature>
<accession>A0ABR4AS99</accession>
<feature type="compositionally biased region" description="Polar residues" evidence="1">
    <location>
        <begin position="199"/>
        <end position="219"/>
    </location>
</feature>
<comment type="caution">
    <text evidence="2">The sequence shown here is derived from an EMBL/GenBank/DDBJ whole genome shotgun (WGS) entry which is preliminary data.</text>
</comment>
<gene>
    <name evidence="2" type="ORF">N7G274_000698</name>
</gene>
<evidence type="ECO:0000313" key="2">
    <source>
        <dbReference type="EMBL" id="KAL2047656.1"/>
    </source>
</evidence>
<evidence type="ECO:0000313" key="3">
    <source>
        <dbReference type="Proteomes" id="UP001590950"/>
    </source>
</evidence>
<feature type="region of interest" description="Disordered" evidence="1">
    <location>
        <begin position="182"/>
        <end position="304"/>
    </location>
</feature>
<protein>
    <submittedName>
        <fullName evidence="2">Uncharacterized protein</fullName>
    </submittedName>
</protein>
<feature type="compositionally biased region" description="Polar residues" evidence="1">
    <location>
        <begin position="270"/>
        <end position="287"/>
    </location>
</feature>
<evidence type="ECO:0000256" key="1">
    <source>
        <dbReference type="SAM" id="MobiDB-lite"/>
    </source>
</evidence>
<proteinExistence type="predicted"/>
<organism evidence="2 3">
    <name type="scientific">Stereocaulon virgatum</name>
    <dbReference type="NCBI Taxonomy" id="373712"/>
    <lineage>
        <taxon>Eukaryota</taxon>
        <taxon>Fungi</taxon>
        <taxon>Dikarya</taxon>
        <taxon>Ascomycota</taxon>
        <taxon>Pezizomycotina</taxon>
        <taxon>Lecanoromycetes</taxon>
        <taxon>OSLEUM clade</taxon>
        <taxon>Lecanoromycetidae</taxon>
        <taxon>Lecanorales</taxon>
        <taxon>Lecanorineae</taxon>
        <taxon>Stereocaulaceae</taxon>
        <taxon>Stereocaulon</taxon>
    </lineage>
</organism>
<keyword evidence="3" id="KW-1185">Reference proteome</keyword>
<reference evidence="2 3" key="1">
    <citation type="submission" date="2024-09" db="EMBL/GenBank/DDBJ databases">
        <title>Rethinking Asexuality: The Enigmatic Case of Functional Sexual Genes in Lepraria (Stereocaulaceae).</title>
        <authorList>
            <person name="Doellman M."/>
            <person name="Sun Y."/>
            <person name="Barcenas-Pena A."/>
            <person name="Lumbsch H.T."/>
            <person name="Grewe F."/>
        </authorList>
    </citation>
    <scope>NUCLEOTIDE SEQUENCE [LARGE SCALE GENOMIC DNA]</scope>
    <source>
        <strain evidence="2 3">Mercado 3170</strain>
    </source>
</reference>
<sequence>MWCPSSDAASQAQYANIPFVGNILHTSFHTQRAREMYAWYNKGSRSWRGYQDHTLCVMMRCVLSGRTLVWLPIVIAIIDEFAAIRKTIEDAVELGSRPLRVQKLEVLWKANGNETIAGMPSDTMTSLCEDNVAATVHKLKQRSGLDSMLVTMERAPASIIYLTSEELEVNATSIVPRIAWDTSSSSMGKAPQDRPAQSERPQNSTSQKVAKSALTSTSGGIEAGRSAGNSNQAPICREQPSTSEAPESSNNTGGKETDQRTAAKRKRQASLVSEANEVSRQALSTPSVEGRDKRPYDPVRDMAG</sequence>
<dbReference type="EMBL" id="JBEFKJ010000002">
    <property type="protein sequence ID" value="KAL2047656.1"/>
    <property type="molecule type" value="Genomic_DNA"/>
</dbReference>
<feature type="compositionally biased region" description="Polar residues" evidence="1">
    <location>
        <begin position="227"/>
        <end position="254"/>
    </location>
</feature>
<dbReference type="Proteomes" id="UP001590950">
    <property type="component" value="Unassembled WGS sequence"/>
</dbReference>